<dbReference type="AlphaFoldDB" id="A0A0W4ZIS9"/>
<accession>A0A0W4ZIS9</accession>
<dbReference type="Pfam" id="PF02301">
    <property type="entry name" value="HORMA"/>
    <property type="match status" value="1"/>
</dbReference>
<dbReference type="InterPro" id="IPR011011">
    <property type="entry name" value="Znf_FYVE_PHD"/>
</dbReference>
<proteinExistence type="predicted"/>
<evidence type="ECO:0000313" key="7">
    <source>
        <dbReference type="EMBL" id="KTW28274.1"/>
    </source>
</evidence>
<dbReference type="CDD" id="cd15558">
    <property type="entry name" value="PHD_Hop1p_like"/>
    <property type="match status" value="1"/>
</dbReference>
<dbReference type="InterPro" id="IPR003511">
    <property type="entry name" value="HORMA_dom"/>
</dbReference>
<evidence type="ECO:0000256" key="5">
    <source>
        <dbReference type="ARBA" id="ARBA00023254"/>
    </source>
</evidence>
<dbReference type="GO" id="GO:0007130">
    <property type="term" value="P:synaptonemal complex assembly"/>
    <property type="evidence" value="ECO:0007669"/>
    <property type="project" value="TreeGrafter"/>
</dbReference>
<evidence type="ECO:0000259" key="6">
    <source>
        <dbReference type="PROSITE" id="PS50815"/>
    </source>
</evidence>
<evidence type="ECO:0000256" key="2">
    <source>
        <dbReference type="ARBA" id="ARBA00004286"/>
    </source>
</evidence>
<sequence length="786" mass="89850">MVAQAQLQRPSVMTHTTPSTSQQLIQTMIEASFGCILYVRGLFPDDNFSEERYNQKPNKSSVAVNSGTRIMKIKRGFSEEADLLLDYLNQGVYDALSKKYLRSILFAIYFDPNDSTNIFESYTFNFAYCGRDMKPIMNVVNSKGEKQSFGVEEEYAKRCIQLLLRNLITLTQNLSPLPGGYIFEFRISNLNLDLENMHRYITMKLFYTDTTPQDYQPPMFRDCTMEKPFTFAVDPGNTSFYKQTAGSMDTGFHAITLKITSIADAVSECKSYEEYYSKQIKMLTAEEDVPGVGVLEIGRKNNETVILNSSRESQTCFEPLHSISQQNPHSHSPLKYNNEQYEKENAAIKEMLVTHTQDSRLEATQPLDSNFSQLTQNPIPMHSKLSFEDDIKAKNFKIEDVSTNLDINKNSSITKGVSKLILNFKKEIELNEERKRLNYLKTTAKESSGDISVIRCECGDTAEDGDMIQCYVCQSWVHAWCYGFISGNDERLPDDHSCYSCLLQKSEPVLYESMKDLALFRRGLMIVWEEGLPRNIVEFSDRLGSTRQNANQVLKRLFQEGFIADITSNRISRYIIAKKSARLNINDEMTVVKNPENKQRLFSQYFQPLLKISHHYEKQDINVSLSQNDKCSNTNVSNNNSMLVDTFSVSNSYPTDRGSSFTINATPPLSQLRDTEIPKRIPTKEINDTDYNNIEQDTTDDEDLSTHSAAKTRPCLKESMSLMNSEAGLSLQKHNTIDNFKSSVISNMNQVSKRNDKRTRLHFPDDNFEIEAKKRKSSVILKPILV</sequence>
<dbReference type="SUPFAM" id="SSF57903">
    <property type="entry name" value="FYVE/PHD zinc finger"/>
    <property type="match status" value="1"/>
</dbReference>
<comment type="caution">
    <text evidence="7">The sequence shown here is derived from an EMBL/GenBank/DDBJ whole genome shotgun (WGS) entry which is preliminary data.</text>
</comment>
<dbReference type="GO" id="GO:0005694">
    <property type="term" value="C:chromosome"/>
    <property type="evidence" value="ECO:0007669"/>
    <property type="project" value="UniProtKB-SubCell"/>
</dbReference>
<dbReference type="PANTHER" id="PTHR48225:SF7">
    <property type="entry name" value="MEIOSIS-SPECIFIC PROTEIN HOP1"/>
    <property type="match status" value="1"/>
</dbReference>
<keyword evidence="8" id="KW-1185">Reference proteome</keyword>
<evidence type="ECO:0000313" key="8">
    <source>
        <dbReference type="Proteomes" id="UP000053447"/>
    </source>
</evidence>
<dbReference type="Gene3D" id="3.30.900.10">
    <property type="entry name" value="HORMA domain"/>
    <property type="match status" value="1"/>
</dbReference>
<protein>
    <recommendedName>
        <fullName evidence="6">HORMA domain-containing protein</fullName>
    </recommendedName>
</protein>
<dbReference type="GO" id="GO:0051598">
    <property type="term" value="P:meiotic recombination checkpoint signaling"/>
    <property type="evidence" value="ECO:0007669"/>
    <property type="project" value="TreeGrafter"/>
</dbReference>
<name>A0A0W4ZIS9_PNEJ7</name>
<dbReference type="STRING" id="1408657.A0A0W4ZIS9"/>
<dbReference type="InterPro" id="IPR013083">
    <property type="entry name" value="Znf_RING/FYVE/PHD"/>
</dbReference>
<dbReference type="Gene3D" id="3.30.40.10">
    <property type="entry name" value="Zinc/RING finger domain, C3HC4 (zinc finger)"/>
    <property type="match status" value="1"/>
</dbReference>
<dbReference type="eggNOG" id="KOG4652">
    <property type="taxonomic scope" value="Eukaryota"/>
</dbReference>
<dbReference type="Proteomes" id="UP000053447">
    <property type="component" value="Unassembled WGS sequence"/>
</dbReference>
<dbReference type="SUPFAM" id="SSF56019">
    <property type="entry name" value="The spindle assembly checkpoint protein mad2"/>
    <property type="match status" value="1"/>
</dbReference>
<dbReference type="GeneID" id="28941211"/>
<evidence type="ECO:0000256" key="4">
    <source>
        <dbReference type="ARBA" id="ARBA00023242"/>
    </source>
</evidence>
<dbReference type="InterPro" id="IPR051294">
    <property type="entry name" value="HORMA_MeioticProgression"/>
</dbReference>
<keyword evidence="3" id="KW-0158">Chromosome</keyword>
<keyword evidence="5" id="KW-0469">Meiosis</keyword>
<evidence type="ECO:0000256" key="1">
    <source>
        <dbReference type="ARBA" id="ARBA00004123"/>
    </source>
</evidence>
<dbReference type="VEuPathDB" id="FungiDB:T551_02693"/>
<dbReference type="InterPro" id="IPR036570">
    <property type="entry name" value="HORMA_dom_sf"/>
</dbReference>
<gene>
    <name evidence="7" type="ORF">T551_02693</name>
</gene>
<comment type="subcellular location">
    <subcellularLocation>
        <location evidence="2">Chromosome</location>
    </subcellularLocation>
    <subcellularLocation>
        <location evidence="1">Nucleus</location>
    </subcellularLocation>
</comment>
<feature type="domain" description="HORMA" evidence="6">
    <location>
        <begin position="19"/>
        <end position="259"/>
    </location>
</feature>
<dbReference type="EMBL" id="LFWA01000012">
    <property type="protein sequence ID" value="KTW28274.1"/>
    <property type="molecule type" value="Genomic_DNA"/>
</dbReference>
<dbReference type="Pfam" id="PF20826">
    <property type="entry name" value="PHD_5"/>
    <property type="match status" value="1"/>
</dbReference>
<dbReference type="GO" id="GO:0005634">
    <property type="term" value="C:nucleus"/>
    <property type="evidence" value="ECO:0007669"/>
    <property type="project" value="UniProtKB-SubCell"/>
</dbReference>
<evidence type="ECO:0000256" key="3">
    <source>
        <dbReference type="ARBA" id="ARBA00022454"/>
    </source>
</evidence>
<organism evidence="7 8">
    <name type="scientific">Pneumocystis jirovecii (strain RU7)</name>
    <name type="common">Human pneumocystis pneumonia agent</name>
    <dbReference type="NCBI Taxonomy" id="1408657"/>
    <lineage>
        <taxon>Eukaryota</taxon>
        <taxon>Fungi</taxon>
        <taxon>Dikarya</taxon>
        <taxon>Ascomycota</taxon>
        <taxon>Taphrinomycotina</taxon>
        <taxon>Pneumocystomycetes</taxon>
        <taxon>Pneumocystaceae</taxon>
        <taxon>Pneumocystis</taxon>
    </lineage>
</organism>
<dbReference type="PANTHER" id="PTHR48225">
    <property type="entry name" value="HORMA DOMAIN-CONTAINING PROTEIN 1"/>
    <property type="match status" value="1"/>
</dbReference>
<dbReference type="PROSITE" id="PS50815">
    <property type="entry name" value="HORMA"/>
    <property type="match status" value="1"/>
</dbReference>
<reference evidence="8" key="1">
    <citation type="journal article" date="2016" name="Nat. Commun.">
        <title>Genome analysis of three Pneumocystis species reveals adaptation mechanisms to life exclusively in mammalian hosts.</title>
        <authorList>
            <person name="Ma L."/>
            <person name="Chen Z."/>
            <person name="Huang D.W."/>
            <person name="Kutty G."/>
            <person name="Ishihara M."/>
            <person name="Wang H."/>
            <person name="Abouelleil A."/>
            <person name="Bishop L."/>
            <person name="Davey E."/>
            <person name="Deng R."/>
            <person name="Deng X."/>
            <person name="Fan L."/>
            <person name="Fantoni G."/>
            <person name="Fitzgerald M."/>
            <person name="Gogineni E."/>
            <person name="Goldberg J.M."/>
            <person name="Handley G."/>
            <person name="Hu X."/>
            <person name="Huber C."/>
            <person name="Jiao X."/>
            <person name="Jones K."/>
            <person name="Levin J.Z."/>
            <person name="Liu Y."/>
            <person name="Macdonald P."/>
            <person name="Melnikov A."/>
            <person name="Raley C."/>
            <person name="Sassi M."/>
            <person name="Sherman B.T."/>
            <person name="Song X."/>
            <person name="Sykes S."/>
            <person name="Tran B."/>
            <person name="Walsh L."/>
            <person name="Xia Y."/>
            <person name="Yang J."/>
            <person name="Young S."/>
            <person name="Zeng Q."/>
            <person name="Zheng X."/>
            <person name="Stephens R."/>
            <person name="Nusbaum C."/>
            <person name="Birren B.W."/>
            <person name="Azadi P."/>
            <person name="Lempicki R.A."/>
            <person name="Cuomo C.A."/>
            <person name="Kovacs J.A."/>
        </authorList>
    </citation>
    <scope>NUCLEOTIDE SEQUENCE [LARGE SCALE GENOMIC DNA]</scope>
    <source>
        <strain evidence="8">RU7</strain>
    </source>
</reference>
<dbReference type="OrthoDB" id="1928087at2759"/>
<keyword evidence="4" id="KW-0539">Nucleus</keyword>
<dbReference type="RefSeq" id="XP_018228836.1">
    <property type="nucleotide sequence ID" value="XM_018374956.1"/>
</dbReference>